<feature type="region of interest" description="Disordered" evidence="7">
    <location>
        <begin position="565"/>
        <end position="724"/>
    </location>
</feature>
<evidence type="ECO:0000313" key="10">
    <source>
        <dbReference type="EMBL" id="SFC33939.1"/>
    </source>
</evidence>
<reference evidence="11" key="1">
    <citation type="submission" date="2016-10" db="EMBL/GenBank/DDBJ databases">
        <authorList>
            <person name="Varghese N."/>
            <person name="Submissions S."/>
        </authorList>
    </citation>
    <scope>NUCLEOTIDE SEQUENCE [LARGE SCALE GENOMIC DNA]</scope>
    <source>
        <strain evidence="11">DSM 45962</strain>
    </source>
</reference>
<dbReference type="PROSITE" id="PS51892">
    <property type="entry name" value="SUBTILASE"/>
    <property type="match status" value="1"/>
</dbReference>
<feature type="active site" description="Charge relay system" evidence="5">
    <location>
        <position position="225"/>
    </location>
</feature>
<dbReference type="Pfam" id="PF00082">
    <property type="entry name" value="Peptidase_S8"/>
    <property type="match status" value="1"/>
</dbReference>
<dbReference type="CDD" id="cd00102">
    <property type="entry name" value="IPT"/>
    <property type="match status" value="1"/>
</dbReference>
<dbReference type="InterPro" id="IPR023828">
    <property type="entry name" value="Peptidase_S8_Ser-AS"/>
</dbReference>
<dbReference type="RefSeq" id="WP_165628825.1">
    <property type="nucleotide sequence ID" value="NZ_BNAC01000002.1"/>
</dbReference>
<dbReference type="InterPro" id="IPR023827">
    <property type="entry name" value="Peptidase_S8_Asp-AS"/>
</dbReference>
<comment type="similarity">
    <text evidence="1 5 6">Belongs to the peptidase S8 family.</text>
</comment>
<dbReference type="InterPro" id="IPR014756">
    <property type="entry name" value="Ig_E-set"/>
</dbReference>
<protein>
    <submittedName>
        <fullName evidence="10">Serine protease, subtilisin family</fullName>
    </submittedName>
</protein>
<dbReference type="Proteomes" id="UP000199022">
    <property type="component" value="Unassembled WGS sequence"/>
</dbReference>
<feature type="active site" description="Charge relay system" evidence="5">
    <location>
        <position position="387"/>
    </location>
</feature>
<gene>
    <name evidence="10" type="ORF">SAMN05661030_0718</name>
</gene>
<dbReference type="InterPro" id="IPR036852">
    <property type="entry name" value="Peptidase_S8/S53_dom_sf"/>
</dbReference>
<evidence type="ECO:0000256" key="3">
    <source>
        <dbReference type="ARBA" id="ARBA00022801"/>
    </source>
</evidence>
<dbReference type="GO" id="GO:0005975">
    <property type="term" value="P:carbohydrate metabolic process"/>
    <property type="evidence" value="ECO:0007669"/>
    <property type="project" value="UniProtKB-ARBA"/>
</dbReference>
<dbReference type="SUPFAM" id="SSF81296">
    <property type="entry name" value="E set domains"/>
    <property type="match status" value="1"/>
</dbReference>
<dbReference type="PROSITE" id="PS00136">
    <property type="entry name" value="SUBTILASE_ASP"/>
    <property type="match status" value="1"/>
</dbReference>
<accession>A0A1I1IC25</accession>
<dbReference type="PANTHER" id="PTHR43806:SF11">
    <property type="entry name" value="CEREVISIN-RELATED"/>
    <property type="match status" value="1"/>
</dbReference>
<dbReference type="STRING" id="1225127.SAMN05661030_0718"/>
<feature type="active site" description="Charge relay system" evidence="5">
    <location>
        <position position="169"/>
    </location>
</feature>
<dbReference type="PRINTS" id="PR00723">
    <property type="entry name" value="SUBTILISIN"/>
</dbReference>
<sequence length="886" mass="85284">MGTSWTADRRLVAVGMAATVVVGFAAAAVADTLRLPDVPVAVADDYGPGDGLSRWVLGTADPAALVTAATATPGVVNAQPLFDGGVLVATDTAGPSVLAAIPGVTSVEPSVSVPVMADPTDPYWSSYGWNLENTGSNFYNQSGVRDADVDATAGWAATTGSGTVIAVVDTGFDSDHPDLVGSLWSNPNEPCGSVDTDGNGKAGDCHGWNFTTGTADVDNGANGTHGTNVAGVAAARAGNAEGSAGVAPDAQIMPLVIGSGQNVDVNLGVQAIRYAVDHGADVINASWGGAFSGSALAALQSAIDYAGDNGVLVVAAAGNDSGDRDSNALYPASLADPALVTVGSSTASDTLSSSSAYGATSVDLVAPGNLVFTTWNDGGYRLVGGTSIAAPEVAAAVAMYRSLMPTATAAEIKQALLDDVDPVPALTGRSVTGGRLSLDGLAALGSQQVGWTFTGMTGAPGPLSPSLASSTDLPAGDYTAVLGLGMRLGQVYAVSGQQLVVGGSTLTTDDTGTVAVPLGTRGPGSGTLVLAPSTTLTEGRYVLTVQLLQDGTPLGRASAAPLTVATAPAPTPAPTTGAGPTSAPTTGAAPTSGAAPTGTGTAAPTTAGPTGAGPTGAGPTGAAPTSSVPTAGPTGAGPTGSGPTGAAPTSATPTTAGPSTAPTAGPTGSGPTGAAPTTGSAPTTAAPTTARPVPTGAAPTTTTPRATASPTGASPVPTVPPGGSTVYPGVGDFRVTSVSPNRVDAAGGAAVTVRGTFTAEPRVLVGDSGVGTVLSWSSTQVVFSAPARVPGVYDLVLSTPGGGLRSELSRALTYVSSSGSAGPTSAPSTTAAPSTAPVPSGPPAPSGPVVITGPGGQKLVVTAFFSGLPASLWSVDCSSSCAGTLV</sequence>
<feature type="region of interest" description="Disordered" evidence="7">
    <location>
        <begin position="816"/>
        <end position="850"/>
    </location>
</feature>
<dbReference type="InterPro" id="IPR013783">
    <property type="entry name" value="Ig-like_fold"/>
</dbReference>
<dbReference type="EMBL" id="FOMD01000001">
    <property type="protein sequence ID" value="SFC33939.1"/>
    <property type="molecule type" value="Genomic_DNA"/>
</dbReference>
<feature type="compositionally biased region" description="Low complexity" evidence="7">
    <location>
        <begin position="672"/>
        <end position="724"/>
    </location>
</feature>
<dbReference type="InterPro" id="IPR015500">
    <property type="entry name" value="Peptidase_S8_subtilisin-rel"/>
</dbReference>
<dbReference type="GO" id="GO:0004252">
    <property type="term" value="F:serine-type endopeptidase activity"/>
    <property type="evidence" value="ECO:0007669"/>
    <property type="project" value="UniProtKB-UniRule"/>
</dbReference>
<dbReference type="PROSITE" id="PS00138">
    <property type="entry name" value="SUBTILASE_SER"/>
    <property type="match status" value="1"/>
</dbReference>
<dbReference type="SUPFAM" id="SSF52743">
    <property type="entry name" value="Subtilisin-like"/>
    <property type="match status" value="1"/>
</dbReference>
<dbReference type="PROSITE" id="PS00137">
    <property type="entry name" value="SUBTILASE_HIS"/>
    <property type="match status" value="1"/>
</dbReference>
<keyword evidence="11" id="KW-1185">Reference proteome</keyword>
<evidence type="ECO:0000259" key="9">
    <source>
        <dbReference type="Pfam" id="PF01833"/>
    </source>
</evidence>
<dbReference type="Gene3D" id="3.40.50.200">
    <property type="entry name" value="Peptidase S8/S53 domain"/>
    <property type="match status" value="1"/>
</dbReference>
<evidence type="ECO:0000256" key="6">
    <source>
        <dbReference type="RuleBase" id="RU003355"/>
    </source>
</evidence>
<organism evidence="10 11">
    <name type="scientific">Klenkia taihuensis</name>
    <dbReference type="NCBI Taxonomy" id="1225127"/>
    <lineage>
        <taxon>Bacteria</taxon>
        <taxon>Bacillati</taxon>
        <taxon>Actinomycetota</taxon>
        <taxon>Actinomycetes</taxon>
        <taxon>Geodermatophilales</taxon>
        <taxon>Geodermatophilaceae</taxon>
        <taxon>Klenkia</taxon>
    </lineage>
</organism>
<feature type="compositionally biased region" description="Low complexity" evidence="7">
    <location>
        <begin position="644"/>
        <end position="666"/>
    </location>
</feature>
<evidence type="ECO:0000256" key="1">
    <source>
        <dbReference type="ARBA" id="ARBA00011073"/>
    </source>
</evidence>
<keyword evidence="2 5" id="KW-0645">Protease</keyword>
<dbReference type="PANTHER" id="PTHR43806">
    <property type="entry name" value="PEPTIDASE S8"/>
    <property type="match status" value="1"/>
</dbReference>
<evidence type="ECO:0000256" key="2">
    <source>
        <dbReference type="ARBA" id="ARBA00022670"/>
    </source>
</evidence>
<feature type="compositionally biased region" description="Gly residues" evidence="7">
    <location>
        <begin position="610"/>
        <end position="619"/>
    </location>
</feature>
<dbReference type="Gene3D" id="2.60.40.10">
    <property type="entry name" value="Immunoglobulins"/>
    <property type="match status" value="1"/>
</dbReference>
<feature type="compositionally biased region" description="Low complexity" evidence="7">
    <location>
        <begin position="565"/>
        <end position="609"/>
    </location>
</feature>
<feature type="domain" description="Peptidase S8/S53" evidence="8">
    <location>
        <begin position="160"/>
        <end position="419"/>
    </location>
</feature>
<evidence type="ECO:0000256" key="5">
    <source>
        <dbReference type="PROSITE-ProRule" id="PRU01240"/>
    </source>
</evidence>
<evidence type="ECO:0000256" key="7">
    <source>
        <dbReference type="SAM" id="MobiDB-lite"/>
    </source>
</evidence>
<evidence type="ECO:0000259" key="8">
    <source>
        <dbReference type="Pfam" id="PF00082"/>
    </source>
</evidence>
<dbReference type="InterPro" id="IPR022398">
    <property type="entry name" value="Peptidase_S8_His-AS"/>
</dbReference>
<feature type="compositionally biased region" description="Gly residues" evidence="7">
    <location>
        <begin position="634"/>
        <end position="643"/>
    </location>
</feature>
<feature type="compositionally biased region" description="Low complexity" evidence="7">
    <location>
        <begin position="620"/>
        <end position="633"/>
    </location>
</feature>
<feature type="compositionally biased region" description="Low complexity" evidence="7">
    <location>
        <begin position="816"/>
        <end position="838"/>
    </location>
</feature>
<feature type="domain" description="IPT/TIG" evidence="9">
    <location>
        <begin position="735"/>
        <end position="803"/>
    </location>
</feature>
<evidence type="ECO:0000313" key="11">
    <source>
        <dbReference type="Proteomes" id="UP000199022"/>
    </source>
</evidence>
<name>A0A1I1IC25_9ACTN</name>
<dbReference type="InterPro" id="IPR000209">
    <property type="entry name" value="Peptidase_S8/S53_dom"/>
</dbReference>
<dbReference type="InterPro" id="IPR050131">
    <property type="entry name" value="Peptidase_S8_subtilisin-like"/>
</dbReference>
<keyword evidence="3 5" id="KW-0378">Hydrolase</keyword>
<evidence type="ECO:0000256" key="4">
    <source>
        <dbReference type="ARBA" id="ARBA00022825"/>
    </source>
</evidence>
<keyword evidence="4 5" id="KW-0720">Serine protease</keyword>
<dbReference type="Pfam" id="PF01833">
    <property type="entry name" value="TIG"/>
    <property type="match status" value="1"/>
</dbReference>
<proteinExistence type="inferred from homology"/>
<dbReference type="AlphaFoldDB" id="A0A1I1IC25"/>
<dbReference type="InterPro" id="IPR002909">
    <property type="entry name" value="IPT_dom"/>
</dbReference>
<dbReference type="GO" id="GO:0006508">
    <property type="term" value="P:proteolysis"/>
    <property type="evidence" value="ECO:0007669"/>
    <property type="project" value="UniProtKB-KW"/>
</dbReference>